<dbReference type="OrthoDB" id="9776196at2"/>
<gene>
    <name evidence="4" type="ORF">SAMN02745123_01250</name>
</gene>
<protein>
    <submittedName>
        <fullName evidence="4">Uncharacterized conserved protein YlxW, UPF0749 family</fullName>
    </submittedName>
</protein>
<dbReference type="Proteomes" id="UP000183997">
    <property type="component" value="Unassembled WGS sequence"/>
</dbReference>
<dbReference type="PANTHER" id="PTHR37313">
    <property type="entry name" value="UPF0749 PROTEIN RV1825"/>
    <property type="match status" value="1"/>
</dbReference>
<dbReference type="Pfam" id="PF05949">
    <property type="entry name" value="DUF881"/>
    <property type="match status" value="1"/>
</dbReference>
<keyword evidence="5" id="KW-1185">Reference proteome</keyword>
<evidence type="ECO:0000256" key="2">
    <source>
        <dbReference type="SAM" id="Coils"/>
    </source>
</evidence>
<feature type="coiled-coil region" evidence="2">
    <location>
        <begin position="40"/>
        <end position="74"/>
    </location>
</feature>
<proteinExistence type="inferred from homology"/>
<accession>A0A1M6QWP4</accession>
<comment type="similarity">
    <text evidence="1">Belongs to the UPF0749 family.</text>
</comment>
<dbReference type="STRING" id="1121421.SAMN02745123_01250"/>
<keyword evidence="3" id="KW-0812">Transmembrane</keyword>
<sequence>MKLKEYQWGIILVGLVLGLMLAMQYRSSKEINETPPVARVQTLVNEINQKREERNQLQKKVNQLREKLDKKANGQSNTTREELEALRIIAGSKAVSGTGVEVSLNDSNVALPAGQDPNLYVLHDEDVLRVLNELKAAGAEAIALNGVRLIATSEIRCIGPTILTNKNKRLPAPFIITAIGNPETLENSLYMKGGVVEQLKIWGIQVQVRKKNNLEVPQYTGPTTFEYAQAPEAE</sequence>
<feature type="transmembrane region" description="Helical" evidence="3">
    <location>
        <begin position="6"/>
        <end position="23"/>
    </location>
</feature>
<reference evidence="5" key="1">
    <citation type="submission" date="2016-11" db="EMBL/GenBank/DDBJ databases">
        <authorList>
            <person name="Varghese N."/>
            <person name="Submissions S."/>
        </authorList>
    </citation>
    <scope>NUCLEOTIDE SEQUENCE [LARGE SCALE GENOMIC DNA]</scope>
    <source>
        <strain evidence="5">DSM 10349</strain>
    </source>
</reference>
<organism evidence="4 5">
    <name type="scientific">Desulforamulus aeronauticus DSM 10349</name>
    <dbReference type="NCBI Taxonomy" id="1121421"/>
    <lineage>
        <taxon>Bacteria</taxon>
        <taxon>Bacillati</taxon>
        <taxon>Bacillota</taxon>
        <taxon>Clostridia</taxon>
        <taxon>Eubacteriales</taxon>
        <taxon>Peptococcaceae</taxon>
        <taxon>Desulforamulus</taxon>
    </lineage>
</organism>
<dbReference type="InterPro" id="IPR010273">
    <property type="entry name" value="DUF881"/>
</dbReference>
<evidence type="ECO:0000313" key="4">
    <source>
        <dbReference type="EMBL" id="SHK24615.1"/>
    </source>
</evidence>
<dbReference type="PANTHER" id="PTHR37313:SF2">
    <property type="entry name" value="UPF0749 PROTEIN YLXX"/>
    <property type="match status" value="1"/>
</dbReference>
<keyword evidence="3" id="KW-1133">Transmembrane helix</keyword>
<dbReference type="Gene3D" id="3.30.70.1880">
    <property type="entry name" value="Protein of unknown function DUF881"/>
    <property type="match status" value="1"/>
</dbReference>
<evidence type="ECO:0000256" key="3">
    <source>
        <dbReference type="SAM" id="Phobius"/>
    </source>
</evidence>
<dbReference type="EMBL" id="FRAR01000009">
    <property type="protein sequence ID" value="SHK24615.1"/>
    <property type="molecule type" value="Genomic_DNA"/>
</dbReference>
<keyword evidence="3" id="KW-0472">Membrane</keyword>
<dbReference type="RefSeq" id="WP_072911917.1">
    <property type="nucleotide sequence ID" value="NZ_FRAR01000009.1"/>
</dbReference>
<dbReference type="AlphaFoldDB" id="A0A1M6QWP4"/>
<evidence type="ECO:0000256" key="1">
    <source>
        <dbReference type="ARBA" id="ARBA00009108"/>
    </source>
</evidence>
<keyword evidence="2" id="KW-0175">Coiled coil</keyword>
<evidence type="ECO:0000313" key="5">
    <source>
        <dbReference type="Proteomes" id="UP000183997"/>
    </source>
</evidence>
<name>A0A1M6QWP4_9FIRM</name>